<dbReference type="Proteomes" id="UP000449092">
    <property type="component" value="Unassembled WGS sequence"/>
</dbReference>
<dbReference type="InterPro" id="IPR001865">
    <property type="entry name" value="Ribosomal_uS2"/>
</dbReference>
<gene>
    <name evidence="5 6" type="primary">rpsB</name>
    <name evidence="6" type="ORF">F4X82_02970</name>
</gene>
<dbReference type="NCBIfam" id="TIGR01011">
    <property type="entry name" value="rpsB_bact"/>
    <property type="match status" value="1"/>
</dbReference>
<evidence type="ECO:0000256" key="3">
    <source>
        <dbReference type="ARBA" id="ARBA00023274"/>
    </source>
</evidence>
<dbReference type="PRINTS" id="PR00395">
    <property type="entry name" value="RIBOSOMALS2"/>
</dbReference>
<evidence type="ECO:0000313" key="6">
    <source>
        <dbReference type="EMBL" id="MYE38453.1"/>
    </source>
</evidence>
<dbReference type="PANTHER" id="PTHR12534:SF0">
    <property type="entry name" value="SMALL RIBOSOMAL SUBUNIT PROTEIN US2M"/>
    <property type="match status" value="1"/>
</dbReference>
<dbReference type="EMBL" id="VXOY01000025">
    <property type="protein sequence ID" value="MYE38453.1"/>
    <property type="molecule type" value="Genomic_DNA"/>
</dbReference>
<dbReference type="AlphaFoldDB" id="A0A845DM88"/>
<dbReference type="HAMAP" id="MF_00291_B">
    <property type="entry name" value="Ribosomal_uS2_B"/>
    <property type="match status" value="1"/>
</dbReference>
<name>A0A845DM88_9BACT</name>
<dbReference type="SUPFAM" id="SSF52313">
    <property type="entry name" value="Ribosomal protein S2"/>
    <property type="match status" value="1"/>
</dbReference>
<dbReference type="PANTHER" id="PTHR12534">
    <property type="entry name" value="30S RIBOSOMAL PROTEIN S2 PROKARYOTIC AND ORGANELLAR"/>
    <property type="match status" value="1"/>
</dbReference>
<keyword evidence="3 5" id="KW-0687">Ribonucleoprotein</keyword>
<proteinExistence type="inferred from homology"/>
<evidence type="ECO:0000256" key="4">
    <source>
        <dbReference type="ARBA" id="ARBA00035256"/>
    </source>
</evidence>
<evidence type="ECO:0000256" key="5">
    <source>
        <dbReference type="HAMAP-Rule" id="MF_00291"/>
    </source>
</evidence>
<dbReference type="InterPro" id="IPR018130">
    <property type="entry name" value="Ribosomal_uS2_CS"/>
</dbReference>
<comment type="similarity">
    <text evidence="1 5">Belongs to the universal ribosomal protein uS2 family.</text>
</comment>
<keyword evidence="2 5" id="KW-0689">Ribosomal protein</keyword>
<evidence type="ECO:0000256" key="2">
    <source>
        <dbReference type="ARBA" id="ARBA00022980"/>
    </source>
</evidence>
<dbReference type="PROSITE" id="PS00962">
    <property type="entry name" value="RIBOSOMAL_S2_1"/>
    <property type="match status" value="1"/>
</dbReference>
<dbReference type="GO" id="GO:0006412">
    <property type="term" value="P:translation"/>
    <property type="evidence" value="ECO:0007669"/>
    <property type="project" value="UniProtKB-UniRule"/>
</dbReference>
<dbReference type="InterPro" id="IPR005706">
    <property type="entry name" value="Ribosomal_uS2_bac/mit/plastid"/>
</dbReference>
<protein>
    <recommendedName>
        <fullName evidence="4 5">Small ribosomal subunit protein uS2</fullName>
    </recommendedName>
</protein>
<dbReference type="Pfam" id="PF00318">
    <property type="entry name" value="Ribosomal_S2"/>
    <property type="match status" value="1"/>
</dbReference>
<evidence type="ECO:0000256" key="1">
    <source>
        <dbReference type="ARBA" id="ARBA00006242"/>
    </source>
</evidence>
<organism evidence="6 7">
    <name type="scientific">Candidatus Spechtbacteria bacterium SB0662_bin_43</name>
    <dbReference type="NCBI Taxonomy" id="2604897"/>
    <lineage>
        <taxon>Bacteria</taxon>
        <taxon>Candidatus Spechtiibacteriota</taxon>
    </lineage>
</organism>
<reference evidence="6 7" key="1">
    <citation type="submission" date="2019-09" db="EMBL/GenBank/DDBJ databases">
        <title>Characterisation of the sponge microbiome using genome-centric metagenomics.</title>
        <authorList>
            <person name="Engelberts J.P."/>
            <person name="Robbins S.J."/>
            <person name="De Goeij J.M."/>
            <person name="Aranda M."/>
            <person name="Bell S.C."/>
            <person name="Webster N.S."/>
        </authorList>
    </citation>
    <scope>NUCLEOTIDE SEQUENCE [LARGE SCALE GENOMIC DNA]</scope>
    <source>
        <strain evidence="6">SB0662_bin_43</strain>
    </source>
</reference>
<accession>A0A845DM88</accession>
<evidence type="ECO:0000313" key="7">
    <source>
        <dbReference type="Proteomes" id="UP000449092"/>
    </source>
</evidence>
<dbReference type="CDD" id="cd01425">
    <property type="entry name" value="RPS2"/>
    <property type="match status" value="1"/>
</dbReference>
<dbReference type="Gene3D" id="3.40.50.10490">
    <property type="entry name" value="Glucose-6-phosphate isomerase like protein, domain 1"/>
    <property type="match status" value="1"/>
</dbReference>
<sequence>MADTQDTKTNKESKQEAKDISHLQEFFDAGVHFGHIKSAVHPKMFPYIFSTINNTHFINIEKTSEKLEEALTFLRECKEQNKKILFVGTKFPVRESVQKSAQETGMFFITTYWPGGFLTNWNTVRDGIEHFKKLEDLQKSPEWEKYTKQERALMSRDLEKLRSRWEGVRDMGGLPDAMVLVDVHGDAIAAQEARKKGIPLVAIVDTNSNPDVVDYPIPANDDALSSISLILSKIVGALK</sequence>
<dbReference type="GO" id="GO:0022627">
    <property type="term" value="C:cytosolic small ribosomal subunit"/>
    <property type="evidence" value="ECO:0007669"/>
    <property type="project" value="TreeGrafter"/>
</dbReference>
<dbReference type="Gene3D" id="1.10.287.610">
    <property type="entry name" value="Helix hairpin bin"/>
    <property type="match status" value="1"/>
</dbReference>
<dbReference type="InterPro" id="IPR023591">
    <property type="entry name" value="Ribosomal_uS2_flav_dom_sf"/>
</dbReference>
<dbReference type="GO" id="GO:0003735">
    <property type="term" value="F:structural constituent of ribosome"/>
    <property type="evidence" value="ECO:0007669"/>
    <property type="project" value="InterPro"/>
</dbReference>
<comment type="caution">
    <text evidence="6">The sequence shown here is derived from an EMBL/GenBank/DDBJ whole genome shotgun (WGS) entry which is preliminary data.</text>
</comment>